<comment type="function">
    <text evidence="7">Catalyzes the formation of 6,7-dimethyl-8-ribityllumazine by condensation of 5-amino-6-(D-ribitylamino)uracil with 3,4-dihydroxy-2-butanone 4-phosphate. This is the penultimate step in the biosynthesis of riboflavin.</text>
</comment>
<feature type="binding site" evidence="7">
    <location>
        <position position="25"/>
    </location>
    <ligand>
        <name>5-amino-6-(D-ribitylamino)uracil</name>
        <dbReference type="ChEBI" id="CHEBI:15934"/>
    </ligand>
</feature>
<evidence type="ECO:0000256" key="2">
    <source>
        <dbReference type="ARBA" id="ARBA00007424"/>
    </source>
</evidence>
<evidence type="ECO:0000256" key="5">
    <source>
        <dbReference type="ARBA" id="ARBA00022679"/>
    </source>
</evidence>
<dbReference type="GO" id="GO:0000906">
    <property type="term" value="F:6,7-dimethyl-8-ribityllumazine synthase activity"/>
    <property type="evidence" value="ECO:0007669"/>
    <property type="project" value="UniProtKB-UniRule"/>
</dbReference>
<feature type="binding site" evidence="7">
    <location>
        <begin position="88"/>
        <end position="89"/>
    </location>
    <ligand>
        <name>(2S)-2-hydroxy-3-oxobutyl phosphate</name>
        <dbReference type="ChEBI" id="CHEBI:58830"/>
    </ligand>
</feature>
<dbReference type="InterPro" id="IPR034964">
    <property type="entry name" value="LS"/>
</dbReference>
<keyword evidence="4 7" id="KW-0686">Riboflavin biosynthesis</keyword>
<feature type="binding site" evidence="7">
    <location>
        <begin position="83"/>
        <end position="85"/>
    </location>
    <ligand>
        <name>5-amino-6-(D-ribitylamino)uracil</name>
        <dbReference type="ChEBI" id="CHEBI:15934"/>
    </ligand>
</feature>
<proteinExistence type="inferred from homology"/>
<feature type="binding site" evidence="7">
    <location>
        <begin position="59"/>
        <end position="61"/>
    </location>
    <ligand>
        <name>5-amino-6-(D-ribitylamino)uracil</name>
        <dbReference type="ChEBI" id="CHEBI:15934"/>
    </ligand>
</feature>
<keyword evidence="5 7" id="KW-0808">Transferase</keyword>
<feature type="active site" description="Proton donor" evidence="7">
    <location>
        <position position="91"/>
    </location>
</feature>
<evidence type="ECO:0000256" key="3">
    <source>
        <dbReference type="ARBA" id="ARBA00012664"/>
    </source>
</evidence>
<evidence type="ECO:0000256" key="6">
    <source>
        <dbReference type="ARBA" id="ARBA00048785"/>
    </source>
</evidence>
<dbReference type="InterPro" id="IPR036467">
    <property type="entry name" value="LS/RS_sf"/>
</dbReference>
<dbReference type="GO" id="GO:0009231">
    <property type="term" value="P:riboflavin biosynthetic process"/>
    <property type="evidence" value="ECO:0007669"/>
    <property type="project" value="UniProtKB-UniRule"/>
</dbReference>
<dbReference type="AlphaFoldDB" id="A0A2Z4ADI0"/>
<organism evidence="8 9">
    <name type="scientific">Candidatus Moanibacter tarae</name>
    <dbReference type="NCBI Taxonomy" id="2200854"/>
    <lineage>
        <taxon>Bacteria</taxon>
        <taxon>Pseudomonadati</taxon>
        <taxon>Verrucomicrobiota</taxon>
        <taxon>Opitutia</taxon>
        <taxon>Puniceicoccales</taxon>
        <taxon>Puniceicoccales incertae sedis</taxon>
        <taxon>Candidatus Moanibacter</taxon>
    </lineage>
</organism>
<dbReference type="CDD" id="cd09209">
    <property type="entry name" value="Lumazine_synthase-I"/>
    <property type="match status" value="1"/>
</dbReference>
<dbReference type="EC" id="2.5.1.78" evidence="3 7"/>
<evidence type="ECO:0000256" key="4">
    <source>
        <dbReference type="ARBA" id="ARBA00022619"/>
    </source>
</evidence>
<comment type="similarity">
    <text evidence="2 7">Belongs to the DMRL synthase family.</text>
</comment>
<dbReference type="PANTHER" id="PTHR21058:SF0">
    <property type="entry name" value="6,7-DIMETHYL-8-RIBITYLLUMAZINE SYNTHASE"/>
    <property type="match status" value="1"/>
</dbReference>
<sequence length="168" mass="17707">MSRDYLSESLVDGSGLSFAIVAARYNCKFVEPLLERVITTLVGASVEESDITTIRVPGSHEIPFAANLLAGTGDFQCVIGLGVVIAGETDHHNVIGMNVSKALIQIGLDSGIPVINGILVVATKAQAAARCGEEIDRGADFGVAALEMATLSSRWESGSDEEMVQEDR</sequence>
<dbReference type="Gene3D" id="3.40.50.960">
    <property type="entry name" value="Lumazine/riboflavin synthase"/>
    <property type="match status" value="1"/>
</dbReference>
<evidence type="ECO:0000313" key="8">
    <source>
        <dbReference type="EMBL" id="AWT58886.1"/>
    </source>
</evidence>
<evidence type="ECO:0000256" key="1">
    <source>
        <dbReference type="ARBA" id="ARBA00004917"/>
    </source>
</evidence>
<dbReference type="UniPathway" id="UPA00275">
    <property type="reaction ID" value="UER00404"/>
</dbReference>
<comment type="catalytic activity">
    <reaction evidence="6 7">
        <text>(2S)-2-hydroxy-3-oxobutyl phosphate + 5-amino-6-(D-ribitylamino)uracil = 6,7-dimethyl-8-(1-D-ribityl)lumazine + phosphate + 2 H2O + H(+)</text>
        <dbReference type="Rhea" id="RHEA:26152"/>
        <dbReference type="ChEBI" id="CHEBI:15377"/>
        <dbReference type="ChEBI" id="CHEBI:15378"/>
        <dbReference type="ChEBI" id="CHEBI:15934"/>
        <dbReference type="ChEBI" id="CHEBI:43474"/>
        <dbReference type="ChEBI" id="CHEBI:58201"/>
        <dbReference type="ChEBI" id="CHEBI:58830"/>
        <dbReference type="EC" id="2.5.1.78"/>
    </reaction>
</comment>
<dbReference type="GO" id="GO:0009349">
    <property type="term" value="C:riboflavin synthase complex"/>
    <property type="evidence" value="ECO:0007669"/>
    <property type="project" value="UniProtKB-UniRule"/>
</dbReference>
<feature type="binding site" evidence="7">
    <location>
        <position position="130"/>
    </location>
    <ligand>
        <name>(2S)-2-hydroxy-3-oxobutyl phosphate</name>
        <dbReference type="ChEBI" id="CHEBI:58830"/>
    </ligand>
</feature>
<gene>
    <name evidence="7 8" type="primary">ribH</name>
    <name evidence="8" type="ORF">DF168_00058</name>
</gene>
<dbReference type="Proteomes" id="UP000247465">
    <property type="component" value="Chromosome"/>
</dbReference>
<reference evidence="8 9" key="1">
    <citation type="submission" date="2018-06" db="EMBL/GenBank/DDBJ databases">
        <title>Draft Genome Sequence of a Novel Marine Bacterium Related to the Verrucomicrobia.</title>
        <authorList>
            <person name="Vosseberg J."/>
            <person name="Martijn J."/>
            <person name="Ettema T.J.G."/>
        </authorList>
    </citation>
    <scope>NUCLEOTIDE SEQUENCE [LARGE SCALE GENOMIC DNA]</scope>
    <source>
        <strain evidence="8">TARA_B100001123</strain>
    </source>
</reference>
<dbReference type="Pfam" id="PF00885">
    <property type="entry name" value="DMRL_synthase"/>
    <property type="match status" value="1"/>
</dbReference>
<accession>A0A2Z4ADI0</accession>
<dbReference type="EMBL" id="CP029803">
    <property type="protein sequence ID" value="AWT58886.1"/>
    <property type="molecule type" value="Genomic_DNA"/>
</dbReference>
<feature type="binding site" evidence="7">
    <location>
        <position position="116"/>
    </location>
    <ligand>
        <name>5-amino-6-(D-ribitylamino)uracil</name>
        <dbReference type="ChEBI" id="CHEBI:15934"/>
    </ligand>
</feature>
<protein>
    <recommendedName>
        <fullName evidence="3 7">6,7-dimethyl-8-ribityllumazine synthase</fullName>
        <shortName evidence="7">DMRL synthase</shortName>
        <shortName evidence="7">LS</shortName>
        <shortName evidence="7">Lumazine synthase</shortName>
        <ecNumber evidence="3 7">2.5.1.78</ecNumber>
    </recommendedName>
</protein>
<comment type="pathway">
    <text evidence="1 7">Cofactor biosynthesis; riboflavin biosynthesis; riboflavin from 2-hydroxy-3-oxobutyl phosphate and 5-amino-6-(D-ribitylamino)uracil: step 1/2.</text>
</comment>
<dbReference type="SUPFAM" id="SSF52121">
    <property type="entry name" value="Lumazine synthase"/>
    <property type="match status" value="1"/>
</dbReference>
<dbReference type="HAMAP" id="MF_00178">
    <property type="entry name" value="Lumazine_synth"/>
    <property type="match status" value="1"/>
</dbReference>
<name>A0A2Z4ADI0_9BACT</name>
<dbReference type="NCBIfam" id="TIGR00114">
    <property type="entry name" value="lumazine-synth"/>
    <property type="match status" value="1"/>
</dbReference>
<evidence type="ECO:0000256" key="7">
    <source>
        <dbReference type="HAMAP-Rule" id="MF_00178"/>
    </source>
</evidence>
<dbReference type="InterPro" id="IPR002180">
    <property type="entry name" value="LS/RS"/>
</dbReference>
<dbReference type="KEGG" id="mtar:DF168_00058"/>
<evidence type="ECO:0000313" key="9">
    <source>
        <dbReference type="Proteomes" id="UP000247465"/>
    </source>
</evidence>
<dbReference type="PANTHER" id="PTHR21058">
    <property type="entry name" value="6,7-DIMETHYL-8-RIBITYLLUMAZINE SYNTHASE DMRL SYNTHASE LUMAZINE SYNTHASE"/>
    <property type="match status" value="1"/>
</dbReference>